<sequence>MIRRNNFNHSSIRARTLDRDREVKGSVLLIFFFLFKKRRLLFHFLNTRTNHTRAIFQYNPIIGIRLK</sequence>
<comment type="caution">
    <text evidence="1">The sequence shown here is derived from an EMBL/GenBank/DDBJ whole genome shotgun (WGS) entry which is preliminary data.</text>
</comment>
<dbReference type="EMBL" id="JADYXP020000018">
    <property type="protein sequence ID" value="KAL0106254.1"/>
    <property type="molecule type" value="Genomic_DNA"/>
</dbReference>
<evidence type="ECO:0000313" key="2">
    <source>
        <dbReference type="Proteomes" id="UP001430953"/>
    </source>
</evidence>
<name>A0AAW2ER86_9HYME</name>
<organism evidence="1 2">
    <name type="scientific">Cardiocondyla obscurior</name>
    <dbReference type="NCBI Taxonomy" id="286306"/>
    <lineage>
        <taxon>Eukaryota</taxon>
        <taxon>Metazoa</taxon>
        <taxon>Ecdysozoa</taxon>
        <taxon>Arthropoda</taxon>
        <taxon>Hexapoda</taxon>
        <taxon>Insecta</taxon>
        <taxon>Pterygota</taxon>
        <taxon>Neoptera</taxon>
        <taxon>Endopterygota</taxon>
        <taxon>Hymenoptera</taxon>
        <taxon>Apocrita</taxon>
        <taxon>Aculeata</taxon>
        <taxon>Formicoidea</taxon>
        <taxon>Formicidae</taxon>
        <taxon>Myrmicinae</taxon>
        <taxon>Cardiocondyla</taxon>
    </lineage>
</organism>
<reference evidence="1 2" key="1">
    <citation type="submission" date="2023-03" db="EMBL/GenBank/DDBJ databases">
        <title>High recombination rates correlate with genetic variation in Cardiocondyla obscurior ants.</title>
        <authorList>
            <person name="Errbii M."/>
        </authorList>
    </citation>
    <scope>NUCLEOTIDE SEQUENCE [LARGE SCALE GENOMIC DNA]</scope>
    <source>
        <strain evidence="1">Alpha-2009</strain>
        <tissue evidence="1">Whole body</tissue>
    </source>
</reference>
<protein>
    <submittedName>
        <fullName evidence="1">Uncharacterized protein</fullName>
    </submittedName>
</protein>
<dbReference type="AlphaFoldDB" id="A0AAW2ER86"/>
<evidence type="ECO:0000313" key="1">
    <source>
        <dbReference type="EMBL" id="KAL0106254.1"/>
    </source>
</evidence>
<gene>
    <name evidence="1" type="ORF">PUN28_016158</name>
</gene>
<proteinExistence type="predicted"/>
<keyword evidence="2" id="KW-1185">Reference proteome</keyword>
<dbReference type="Proteomes" id="UP001430953">
    <property type="component" value="Unassembled WGS sequence"/>
</dbReference>
<accession>A0AAW2ER86</accession>